<dbReference type="OrthoDB" id="9809918at2"/>
<comment type="subcellular location">
    <subcellularLocation>
        <location evidence="1">Cell membrane</location>
        <topology evidence="1">Multi-pass membrane protein</topology>
    </subcellularLocation>
</comment>
<evidence type="ECO:0000259" key="8">
    <source>
        <dbReference type="PROSITE" id="PS50850"/>
    </source>
</evidence>
<dbReference type="Gene3D" id="1.20.1250.20">
    <property type="entry name" value="MFS general substrate transporter like domains"/>
    <property type="match status" value="1"/>
</dbReference>
<dbReference type="Proteomes" id="UP000295023">
    <property type="component" value="Unassembled WGS sequence"/>
</dbReference>
<feature type="transmembrane region" description="Helical" evidence="7">
    <location>
        <begin position="259"/>
        <end position="282"/>
    </location>
</feature>
<organism evidence="9 10">
    <name type="scientific">Roseicella aquatilis</name>
    <dbReference type="NCBI Taxonomy" id="2527868"/>
    <lineage>
        <taxon>Bacteria</taxon>
        <taxon>Pseudomonadati</taxon>
        <taxon>Pseudomonadota</taxon>
        <taxon>Alphaproteobacteria</taxon>
        <taxon>Acetobacterales</taxon>
        <taxon>Roseomonadaceae</taxon>
        <taxon>Roseicella</taxon>
    </lineage>
</organism>
<feature type="transmembrane region" description="Helical" evidence="7">
    <location>
        <begin position="21"/>
        <end position="44"/>
    </location>
</feature>
<gene>
    <name evidence="9" type="ORF">EXY23_21620</name>
</gene>
<evidence type="ECO:0000256" key="4">
    <source>
        <dbReference type="ARBA" id="ARBA00022692"/>
    </source>
</evidence>
<dbReference type="SUPFAM" id="SSF103473">
    <property type="entry name" value="MFS general substrate transporter"/>
    <property type="match status" value="1"/>
</dbReference>
<dbReference type="Pfam" id="PF05977">
    <property type="entry name" value="MFS_3"/>
    <property type="match status" value="1"/>
</dbReference>
<evidence type="ECO:0000256" key="1">
    <source>
        <dbReference type="ARBA" id="ARBA00004651"/>
    </source>
</evidence>
<dbReference type="InterPro" id="IPR010290">
    <property type="entry name" value="TM_effector"/>
</dbReference>
<feature type="transmembrane region" description="Helical" evidence="7">
    <location>
        <begin position="231"/>
        <end position="253"/>
    </location>
</feature>
<feature type="transmembrane region" description="Helical" evidence="7">
    <location>
        <begin position="144"/>
        <end position="171"/>
    </location>
</feature>
<dbReference type="PROSITE" id="PS50850">
    <property type="entry name" value="MFS"/>
    <property type="match status" value="1"/>
</dbReference>
<dbReference type="PANTHER" id="PTHR23513:SF11">
    <property type="entry name" value="STAPHYLOFERRIN A TRANSPORTER"/>
    <property type="match status" value="1"/>
</dbReference>
<keyword evidence="6 7" id="KW-0472">Membrane</keyword>
<name>A0A4V2WJS1_9PROT</name>
<dbReference type="GO" id="GO:0005886">
    <property type="term" value="C:plasma membrane"/>
    <property type="evidence" value="ECO:0007669"/>
    <property type="project" value="UniProtKB-SubCell"/>
</dbReference>
<feature type="transmembrane region" description="Helical" evidence="7">
    <location>
        <begin position="111"/>
        <end position="132"/>
    </location>
</feature>
<accession>A0A4V2WJS1</accession>
<sequence>MPSRLPMPRAFLPLRHATFRMLWLATLASNIGMWVQNTGAGWLMTILDPSPMMVSLVQAASMLPVFLLALPSGALADIIDRRIFLLGAQAWILAMALILAALTATGALGPWGLLALTFAIGAGSAMNFPAWAATTNELVPREDLVGAIALNGIGFNLARALGPALGGFAIAAAGPQAAFVLNAAAFLVLILALVLWRRPAEPRGRMPKENLVSAMRAGLRFVRASPAMRAAILRACTFFLFSAAVWGLLPLFVRERLHLGPQAFGLMLGVMGGSAVAAGFALPALRGRLDRSATVLWASLAICLAMGILALSQHWAPAALGMLIYGAAWIAAGSTLSASAQLAAPGWVRARAIAIYQLSFFGVMALGAAVAGWVGGRFGVPVALGAAALGGALAAIAVRGWRIDSIAVAETASAASQEPKPEAPAQELHALLGEHSGRVLEVVRYRIDPAERDAFLATMQEVRRVRLRAGAATWRLYEDVAHPERWVELWSVESWTEHLREEARRTDWDRTALARAAAFHRAEEPPEAARFLNVVP</sequence>
<keyword evidence="5 7" id="KW-1133">Transmembrane helix</keyword>
<feature type="transmembrane region" description="Helical" evidence="7">
    <location>
        <begin position="322"/>
        <end position="343"/>
    </location>
</feature>
<feature type="transmembrane region" description="Helical" evidence="7">
    <location>
        <begin position="177"/>
        <end position="196"/>
    </location>
</feature>
<dbReference type="InterPro" id="IPR020846">
    <property type="entry name" value="MFS_dom"/>
</dbReference>
<feature type="transmembrane region" description="Helical" evidence="7">
    <location>
        <begin position="355"/>
        <end position="374"/>
    </location>
</feature>
<evidence type="ECO:0000256" key="5">
    <source>
        <dbReference type="ARBA" id="ARBA00022989"/>
    </source>
</evidence>
<evidence type="ECO:0000313" key="9">
    <source>
        <dbReference type="EMBL" id="TCZ55414.1"/>
    </source>
</evidence>
<feature type="domain" description="Major facilitator superfamily (MFS) profile" evidence="8">
    <location>
        <begin position="18"/>
        <end position="403"/>
    </location>
</feature>
<dbReference type="PANTHER" id="PTHR23513">
    <property type="entry name" value="INTEGRAL MEMBRANE EFFLUX PROTEIN-RELATED"/>
    <property type="match status" value="1"/>
</dbReference>
<feature type="transmembrane region" description="Helical" evidence="7">
    <location>
        <begin position="294"/>
        <end position="316"/>
    </location>
</feature>
<evidence type="ECO:0000256" key="3">
    <source>
        <dbReference type="ARBA" id="ARBA00022475"/>
    </source>
</evidence>
<keyword evidence="4 7" id="KW-0812">Transmembrane</keyword>
<dbReference type="GO" id="GO:0022857">
    <property type="term" value="F:transmembrane transporter activity"/>
    <property type="evidence" value="ECO:0007669"/>
    <property type="project" value="InterPro"/>
</dbReference>
<keyword evidence="3" id="KW-1003">Cell membrane</keyword>
<dbReference type="RefSeq" id="WP_132294576.1">
    <property type="nucleotide sequence ID" value="NZ_SKBM01000027.1"/>
</dbReference>
<keyword evidence="10" id="KW-1185">Reference proteome</keyword>
<comment type="caution">
    <text evidence="9">The sequence shown here is derived from an EMBL/GenBank/DDBJ whole genome shotgun (WGS) entry which is preliminary data.</text>
</comment>
<feature type="transmembrane region" description="Helical" evidence="7">
    <location>
        <begin position="380"/>
        <end position="398"/>
    </location>
</feature>
<proteinExistence type="predicted"/>
<evidence type="ECO:0000256" key="7">
    <source>
        <dbReference type="SAM" id="Phobius"/>
    </source>
</evidence>
<reference evidence="9 10" key="1">
    <citation type="submission" date="2019-03" db="EMBL/GenBank/DDBJ databases">
        <title>Paracraurococcus aquatilis NE82 genome sequence.</title>
        <authorList>
            <person name="Zhao Y."/>
            <person name="Du Z."/>
        </authorList>
    </citation>
    <scope>NUCLEOTIDE SEQUENCE [LARGE SCALE GENOMIC DNA]</scope>
    <source>
        <strain evidence="9 10">NE82</strain>
    </source>
</reference>
<dbReference type="InterPro" id="IPR036259">
    <property type="entry name" value="MFS_trans_sf"/>
</dbReference>
<evidence type="ECO:0000313" key="10">
    <source>
        <dbReference type="Proteomes" id="UP000295023"/>
    </source>
</evidence>
<keyword evidence="2" id="KW-0813">Transport</keyword>
<evidence type="ECO:0000256" key="6">
    <source>
        <dbReference type="ARBA" id="ARBA00023136"/>
    </source>
</evidence>
<feature type="transmembrane region" description="Helical" evidence="7">
    <location>
        <begin position="56"/>
        <end position="76"/>
    </location>
</feature>
<evidence type="ECO:0000256" key="2">
    <source>
        <dbReference type="ARBA" id="ARBA00022448"/>
    </source>
</evidence>
<feature type="transmembrane region" description="Helical" evidence="7">
    <location>
        <begin position="83"/>
        <end position="105"/>
    </location>
</feature>
<dbReference type="CDD" id="cd06173">
    <property type="entry name" value="MFS_MefA_like"/>
    <property type="match status" value="1"/>
</dbReference>
<protein>
    <submittedName>
        <fullName evidence="9">MFS transporter</fullName>
    </submittedName>
</protein>
<dbReference type="EMBL" id="SKBM01000027">
    <property type="protein sequence ID" value="TCZ55414.1"/>
    <property type="molecule type" value="Genomic_DNA"/>
</dbReference>
<dbReference type="AlphaFoldDB" id="A0A4V2WJS1"/>